<dbReference type="Gene3D" id="3.40.50.150">
    <property type="entry name" value="Vaccinia Virus protein VP39"/>
    <property type="match status" value="1"/>
</dbReference>
<feature type="compositionally biased region" description="Basic and acidic residues" evidence="3">
    <location>
        <begin position="147"/>
        <end position="161"/>
    </location>
</feature>
<feature type="domain" description="DNA methylase N-4/N-6" evidence="4">
    <location>
        <begin position="15"/>
        <end position="97"/>
    </location>
</feature>
<accession>X1NH41</accession>
<evidence type="ECO:0000259" key="4">
    <source>
        <dbReference type="Pfam" id="PF01555"/>
    </source>
</evidence>
<gene>
    <name evidence="5" type="ORF">S06H3_14200</name>
</gene>
<dbReference type="CDD" id="cd02440">
    <property type="entry name" value="AdoMet_MTases"/>
    <property type="match status" value="1"/>
</dbReference>
<evidence type="ECO:0000256" key="2">
    <source>
        <dbReference type="ARBA" id="ARBA00022679"/>
    </source>
</evidence>
<feature type="non-terminal residue" evidence="5">
    <location>
        <position position="224"/>
    </location>
</feature>
<evidence type="ECO:0000256" key="3">
    <source>
        <dbReference type="SAM" id="MobiDB-lite"/>
    </source>
</evidence>
<keyword evidence="2" id="KW-0808">Transferase</keyword>
<dbReference type="PRINTS" id="PR00508">
    <property type="entry name" value="S21N4MTFRASE"/>
</dbReference>
<dbReference type="InterPro" id="IPR029063">
    <property type="entry name" value="SAM-dependent_MTases_sf"/>
</dbReference>
<dbReference type="Pfam" id="PF01555">
    <property type="entry name" value="N6_N4_Mtase"/>
    <property type="match status" value="1"/>
</dbReference>
<protein>
    <recommendedName>
        <fullName evidence="4">DNA methylase N-4/N-6 domain-containing protein</fullName>
    </recommendedName>
</protein>
<dbReference type="InterPro" id="IPR001091">
    <property type="entry name" value="RM_Methyltransferase"/>
</dbReference>
<dbReference type="SUPFAM" id="SSF53335">
    <property type="entry name" value="S-adenosyl-L-methionine-dependent methyltransferases"/>
    <property type="match status" value="1"/>
</dbReference>
<proteinExistence type="predicted"/>
<sequence>MSLEKIFVDGHGWCEVWSLPKVSPKKQREGKYIGESFVHPAKMDVVLCHKIIETYTEPGETVLDPMAGIDTTGVEAAYMGRNSIAVELEEKFVKITEQNIGLLERAQTLTPKGKAVVVKGDSRELSRILGEKADKVIFSPPYRERYAYKNPEERQKDDPTASKRNRIHKPYSQDPNNIGNLKYGKPVDAIVTSPPFKTSERGAGIARRWRTGEVKPEDIACKGY</sequence>
<dbReference type="InterPro" id="IPR002941">
    <property type="entry name" value="DNA_methylase_N4/N6"/>
</dbReference>
<dbReference type="EMBL" id="BARV01006941">
    <property type="protein sequence ID" value="GAI17964.1"/>
    <property type="molecule type" value="Genomic_DNA"/>
</dbReference>
<comment type="caution">
    <text evidence="5">The sequence shown here is derived from an EMBL/GenBank/DDBJ whole genome shotgun (WGS) entry which is preliminary data.</text>
</comment>
<dbReference type="AlphaFoldDB" id="X1NH41"/>
<dbReference type="GO" id="GO:0003677">
    <property type="term" value="F:DNA binding"/>
    <property type="evidence" value="ECO:0007669"/>
    <property type="project" value="InterPro"/>
</dbReference>
<dbReference type="GO" id="GO:0032259">
    <property type="term" value="P:methylation"/>
    <property type="evidence" value="ECO:0007669"/>
    <property type="project" value="UniProtKB-KW"/>
</dbReference>
<organism evidence="5">
    <name type="scientific">marine sediment metagenome</name>
    <dbReference type="NCBI Taxonomy" id="412755"/>
    <lineage>
        <taxon>unclassified sequences</taxon>
        <taxon>metagenomes</taxon>
        <taxon>ecological metagenomes</taxon>
    </lineage>
</organism>
<feature type="region of interest" description="Disordered" evidence="3">
    <location>
        <begin position="147"/>
        <end position="183"/>
    </location>
</feature>
<dbReference type="GO" id="GO:0008170">
    <property type="term" value="F:N-methyltransferase activity"/>
    <property type="evidence" value="ECO:0007669"/>
    <property type="project" value="InterPro"/>
</dbReference>
<evidence type="ECO:0000313" key="5">
    <source>
        <dbReference type="EMBL" id="GAI17964.1"/>
    </source>
</evidence>
<name>X1NH41_9ZZZZ</name>
<keyword evidence="1" id="KW-0489">Methyltransferase</keyword>
<reference evidence="5" key="1">
    <citation type="journal article" date="2014" name="Front. Microbiol.">
        <title>High frequency of phylogenetically diverse reductive dehalogenase-homologous genes in deep subseafloor sedimentary metagenomes.</title>
        <authorList>
            <person name="Kawai M."/>
            <person name="Futagami T."/>
            <person name="Toyoda A."/>
            <person name="Takaki Y."/>
            <person name="Nishi S."/>
            <person name="Hori S."/>
            <person name="Arai W."/>
            <person name="Tsubouchi T."/>
            <person name="Morono Y."/>
            <person name="Uchiyama I."/>
            <person name="Ito T."/>
            <person name="Fujiyama A."/>
            <person name="Inagaki F."/>
            <person name="Takami H."/>
        </authorList>
    </citation>
    <scope>NUCLEOTIDE SEQUENCE</scope>
    <source>
        <strain evidence="5">Expedition CK06-06</strain>
    </source>
</reference>
<evidence type="ECO:0000256" key="1">
    <source>
        <dbReference type="ARBA" id="ARBA00022603"/>
    </source>
</evidence>